<dbReference type="Proteomes" id="UP000538955">
    <property type="component" value="Unassembled WGS sequence"/>
</dbReference>
<keyword evidence="10" id="KW-0460">Magnesium</keyword>
<evidence type="ECO:0000256" key="4">
    <source>
        <dbReference type="ARBA" id="ARBA00022679"/>
    </source>
</evidence>
<dbReference type="FunFam" id="3.40.1030.10:FF:000002">
    <property type="entry name" value="Anthranilate phosphoribosyltransferase"/>
    <property type="match status" value="1"/>
</dbReference>
<feature type="binding site" evidence="10">
    <location>
        <position position="78"/>
    </location>
    <ligand>
        <name>anthranilate</name>
        <dbReference type="ChEBI" id="CHEBI:16567"/>
        <label>1</label>
    </ligand>
</feature>
<dbReference type="UniPathway" id="UPA00035">
    <property type="reaction ID" value="UER00041"/>
</dbReference>
<dbReference type="RefSeq" id="WP_030062721.1">
    <property type="nucleotide sequence ID" value="NZ_AP014956.1"/>
</dbReference>
<protein>
    <recommendedName>
        <fullName evidence="10">Anthranilate phosphoribosyltransferase</fullName>
        <ecNumber evidence="10">2.4.2.18</ecNumber>
    </recommendedName>
</protein>
<feature type="binding site" evidence="10">
    <location>
        <position position="163"/>
    </location>
    <ligand>
        <name>anthranilate</name>
        <dbReference type="ChEBI" id="CHEBI:16567"/>
        <label>2</label>
    </ligand>
</feature>
<feature type="binding site" evidence="10">
    <location>
        <begin position="106"/>
        <end position="114"/>
    </location>
    <ligand>
        <name>5-phospho-alpha-D-ribose 1-diphosphate</name>
        <dbReference type="ChEBI" id="CHEBI:58017"/>
    </ligand>
</feature>
<feature type="binding site" evidence="10">
    <location>
        <position position="223"/>
    </location>
    <ligand>
        <name>Mg(2+)</name>
        <dbReference type="ChEBI" id="CHEBI:18420"/>
        <label>1</label>
    </ligand>
</feature>
<feature type="binding site" evidence="10">
    <location>
        <position position="222"/>
    </location>
    <ligand>
        <name>Mg(2+)</name>
        <dbReference type="ChEBI" id="CHEBI:18420"/>
        <label>2</label>
    </ligand>
</feature>
<evidence type="ECO:0000259" key="11">
    <source>
        <dbReference type="Pfam" id="PF00591"/>
    </source>
</evidence>
<feature type="binding site" evidence="10">
    <location>
        <begin position="88"/>
        <end position="91"/>
    </location>
    <ligand>
        <name>5-phospho-alpha-D-ribose 1-diphosphate</name>
        <dbReference type="ChEBI" id="CHEBI:58017"/>
    </ligand>
</feature>
<accession>A0A7X9WHC6</accession>
<evidence type="ECO:0000256" key="3">
    <source>
        <dbReference type="ARBA" id="ARBA00022676"/>
    </source>
</evidence>
<evidence type="ECO:0000256" key="9">
    <source>
        <dbReference type="ARBA" id="ARBA00061188"/>
    </source>
</evidence>
<evidence type="ECO:0000256" key="6">
    <source>
        <dbReference type="ARBA" id="ARBA00022822"/>
    </source>
</evidence>
<dbReference type="Gene3D" id="1.20.970.10">
    <property type="entry name" value="Transferase, Pyrimidine Nucleoside Phosphorylase, Chain C"/>
    <property type="match status" value="1"/>
</dbReference>
<dbReference type="GO" id="GO:0004048">
    <property type="term" value="F:anthranilate phosphoribosyltransferase activity"/>
    <property type="evidence" value="ECO:0007669"/>
    <property type="project" value="UniProtKB-UniRule"/>
</dbReference>
<keyword evidence="4 10" id="KW-0808">Transferase</keyword>
<gene>
    <name evidence="10 13" type="primary">trpD</name>
    <name evidence="13" type="ORF">HHM13_06280</name>
    <name evidence="12" type="ORF">HHM24_01350</name>
</gene>
<dbReference type="SUPFAM" id="SSF52418">
    <property type="entry name" value="Nucleoside phosphorylase/phosphoribosyltransferase catalytic domain"/>
    <property type="match status" value="1"/>
</dbReference>
<dbReference type="GO" id="GO:0000287">
    <property type="term" value="F:magnesium ion binding"/>
    <property type="evidence" value="ECO:0007669"/>
    <property type="project" value="UniProtKB-UniRule"/>
</dbReference>
<comment type="subunit">
    <text evidence="10">Homodimer.</text>
</comment>
<reference evidence="14 15" key="1">
    <citation type="submission" date="2020-04" db="EMBL/GenBank/DDBJ databases">
        <title>The Epidemiology and Molecular Characteristics of Linezolid-Resistant Staphylococcus capitis in Huashan Hospital, Shanghai.</title>
        <authorList>
            <person name="Ding L."/>
            <person name="Li P."/>
            <person name="Yang Y."/>
            <person name="Lin D."/>
            <person name="Xu X."/>
        </authorList>
    </citation>
    <scope>NUCLEOTIDE SEQUENCE [LARGE SCALE GENOMIC DNA]</scope>
    <source>
        <strain evidence="13 15">12-86</strain>
        <strain evidence="12 14">17-84</strain>
    </source>
</reference>
<dbReference type="GO" id="GO:0005829">
    <property type="term" value="C:cytosol"/>
    <property type="evidence" value="ECO:0007669"/>
    <property type="project" value="TreeGrafter"/>
</dbReference>
<feature type="domain" description="Glycosyl transferase family 3" evidence="11">
    <location>
        <begin position="75"/>
        <end position="322"/>
    </location>
</feature>
<comment type="catalytic activity">
    <reaction evidence="8 10">
        <text>N-(5-phospho-beta-D-ribosyl)anthranilate + diphosphate = 5-phospho-alpha-D-ribose 1-diphosphate + anthranilate</text>
        <dbReference type="Rhea" id="RHEA:11768"/>
        <dbReference type="ChEBI" id="CHEBI:16567"/>
        <dbReference type="ChEBI" id="CHEBI:18277"/>
        <dbReference type="ChEBI" id="CHEBI:33019"/>
        <dbReference type="ChEBI" id="CHEBI:58017"/>
        <dbReference type="EC" id="2.4.2.18"/>
    </reaction>
</comment>
<sequence>MKLLKDIEDNRQLTEEHMKEFIDILLNPNVKEDNKLKLLKSYTKKEMQQIELTYLVKHLISTMYPVQPYYEGAMCVCGTGGDGSNSFNISTTVAFIVASAGVPVVKHGNKSITSHSGSTDVLQAMGIQTSEVASVIKQLDTKGLSFISATDSYPIMKYIQPIRKQIKSPTIFNLVGPLINPFKLTYQVMGVYDVTQLDKIAQTIKDLGRKRAIVVHGANGMDEATLSGNNIIYEINQNKPIKQYTINAKNYGLTIADNDALKGGTPEENKNIAINILNGNDQSSKKDVVILNAAIALYVAEKAKDIHSGIKLVRHLIDSGQAMKQYLKMGV</sequence>
<feature type="binding site" evidence="10">
    <location>
        <position position="118"/>
    </location>
    <ligand>
        <name>5-phospho-alpha-D-ribose 1-diphosphate</name>
        <dbReference type="ChEBI" id="CHEBI:58017"/>
    </ligand>
</feature>
<evidence type="ECO:0000256" key="10">
    <source>
        <dbReference type="HAMAP-Rule" id="MF_00211"/>
    </source>
</evidence>
<keyword evidence="14" id="KW-1185">Reference proteome</keyword>
<keyword evidence="2 10" id="KW-0028">Amino-acid biosynthesis</keyword>
<keyword evidence="5 10" id="KW-0479">Metal-binding</keyword>
<feature type="binding site" evidence="10">
    <location>
        <position position="90"/>
    </location>
    <ligand>
        <name>Mg(2+)</name>
        <dbReference type="ChEBI" id="CHEBI:18420"/>
        <label>1</label>
    </ligand>
</feature>
<comment type="caution">
    <text evidence="10">Lacks conserved residue(s) required for the propagation of feature annotation.</text>
</comment>
<dbReference type="PANTHER" id="PTHR43285">
    <property type="entry name" value="ANTHRANILATE PHOSPHORIBOSYLTRANSFERASE"/>
    <property type="match status" value="1"/>
</dbReference>
<feature type="binding site" evidence="10">
    <location>
        <position position="223"/>
    </location>
    <ligand>
        <name>Mg(2+)</name>
        <dbReference type="ChEBI" id="CHEBI:18420"/>
        <label>2</label>
    </ligand>
</feature>
<dbReference type="InterPro" id="IPR000312">
    <property type="entry name" value="Glycosyl_Trfase_fam3"/>
</dbReference>
<dbReference type="AlphaFoldDB" id="A0A7X9WHC6"/>
<dbReference type="EMBL" id="JABBMI010000001">
    <property type="protein sequence ID" value="NMK53395.1"/>
    <property type="molecule type" value="Genomic_DNA"/>
</dbReference>
<dbReference type="Pfam" id="PF00591">
    <property type="entry name" value="Glycos_transf_3"/>
    <property type="match status" value="1"/>
</dbReference>
<evidence type="ECO:0000256" key="1">
    <source>
        <dbReference type="ARBA" id="ARBA00004907"/>
    </source>
</evidence>
<comment type="pathway">
    <text evidence="1 10">Amino-acid biosynthesis; L-tryptophan biosynthesis; L-tryptophan from chorismate: step 2/5.</text>
</comment>
<dbReference type="HAMAP" id="MF_00211">
    <property type="entry name" value="TrpD"/>
    <property type="match status" value="1"/>
</dbReference>
<name>A0A7X9WHC6_STACP</name>
<dbReference type="EMBL" id="JABBLX010000012">
    <property type="protein sequence ID" value="NMK97700.1"/>
    <property type="molecule type" value="Genomic_DNA"/>
</dbReference>
<feature type="binding site" evidence="10">
    <location>
        <position position="78"/>
    </location>
    <ligand>
        <name>5-phospho-alpha-D-ribose 1-diphosphate</name>
        <dbReference type="ChEBI" id="CHEBI:58017"/>
    </ligand>
</feature>
<feature type="binding site" evidence="10">
    <location>
        <position position="86"/>
    </location>
    <ligand>
        <name>5-phospho-alpha-D-ribose 1-diphosphate</name>
        <dbReference type="ChEBI" id="CHEBI:58017"/>
    </ligand>
</feature>
<dbReference type="Gene3D" id="3.40.1030.10">
    <property type="entry name" value="Nucleoside phosphorylase/phosphoribosyltransferase catalytic domain"/>
    <property type="match status" value="1"/>
</dbReference>
<dbReference type="PANTHER" id="PTHR43285:SF2">
    <property type="entry name" value="ANTHRANILATE PHOSPHORIBOSYLTRANSFERASE"/>
    <property type="match status" value="1"/>
</dbReference>
<dbReference type="NCBIfam" id="TIGR01245">
    <property type="entry name" value="trpD"/>
    <property type="match status" value="1"/>
</dbReference>
<dbReference type="Proteomes" id="UP000550736">
    <property type="component" value="Unassembled WGS sequence"/>
</dbReference>
<keyword evidence="6 10" id="KW-0822">Tryptophan biosynthesis</keyword>
<evidence type="ECO:0000313" key="12">
    <source>
        <dbReference type="EMBL" id="NMK53395.1"/>
    </source>
</evidence>
<keyword evidence="7 10" id="KW-0057">Aromatic amino acid biosynthesis</keyword>
<dbReference type="GO" id="GO:0000162">
    <property type="term" value="P:L-tryptophan biosynthetic process"/>
    <property type="evidence" value="ECO:0007669"/>
    <property type="project" value="UniProtKB-UniRule"/>
</dbReference>
<keyword evidence="3 10" id="KW-0328">Glycosyltransferase</keyword>
<dbReference type="InterPro" id="IPR005940">
    <property type="entry name" value="Anthranilate_Pribosyl_Tfrase"/>
</dbReference>
<evidence type="ECO:0000313" key="14">
    <source>
        <dbReference type="Proteomes" id="UP000538955"/>
    </source>
</evidence>
<feature type="binding site" evidence="10">
    <location>
        <begin position="81"/>
        <end position="82"/>
    </location>
    <ligand>
        <name>5-phospho-alpha-D-ribose 1-diphosphate</name>
        <dbReference type="ChEBI" id="CHEBI:58017"/>
    </ligand>
</feature>
<evidence type="ECO:0000256" key="8">
    <source>
        <dbReference type="ARBA" id="ARBA00052328"/>
    </source>
</evidence>
<dbReference type="EC" id="2.4.2.18" evidence="10"/>
<evidence type="ECO:0000313" key="13">
    <source>
        <dbReference type="EMBL" id="NMK97700.1"/>
    </source>
</evidence>
<organism evidence="13 15">
    <name type="scientific">Staphylococcus capitis</name>
    <dbReference type="NCBI Taxonomy" id="29388"/>
    <lineage>
        <taxon>Bacteria</taxon>
        <taxon>Bacillati</taxon>
        <taxon>Bacillota</taxon>
        <taxon>Bacilli</taxon>
        <taxon>Bacillales</taxon>
        <taxon>Staphylococcaceae</taxon>
        <taxon>Staphylococcus</taxon>
    </lineage>
</organism>
<evidence type="ECO:0000256" key="5">
    <source>
        <dbReference type="ARBA" id="ARBA00022723"/>
    </source>
</evidence>
<dbReference type="InterPro" id="IPR035902">
    <property type="entry name" value="Nuc_phospho_transferase"/>
</dbReference>
<comment type="caution">
    <text evidence="13">The sequence shown here is derived from an EMBL/GenBank/DDBJ whole genome shotgun (WGS) entry which is preliminary data.</text>
</comment>
<comment type="similarity">
    <text evidence="10">Belongs to the anthranilate phosphoribosyltransferase family.</text>
</comment>
<feature type="binding site" evidence="10">
    <location>
        <position position="109"/>
    </location>
    <ligand>
        <name>anthranilate</name>
        <dbReference type="ChEBI" id="CHEBI:16567"/>
        <label>1</label>
    </ligand>
</feature>
<evidence type="ECO:0000256" key="7">
    <source>
        <dbReference type="ARBA" id="ARBA00023141"/>
    </source>
</evidence>
<comment type="function">
    <text evidence="10">Catalyzes the transfer of the phosphoribosyl group of 5-phosphorylribose-1-pyrophosphate (PRPP) to anthranilate to yield N-(5'-phosphoribosyl)-anthranilate (PRA).</text>
</comment>
<proteinExistence type="inferred from homology"/>
<comment type="cofactor">
    <cofactor evidence="10">
        <name>Mg(2+)</name>
        <dbReference type="ChEBI" id="CHEBI:18420"/>
    </cofactor>
    <text evidence="10">Binds 2 magnesium ions per monomer.</text>
</comment>
<evidence type="ECO:0000256" key="2">
    <source>
        <dbReference type="ARBA" id="ARBA00022605"/>
    </source>
</evidence>
<evidence type="ECO:0000313" key="15">
    <source>
        <dbReference type="Proteomes" id="UP000550736"/>
    </source>
</evidence>
<comment type="similarity">
    <text evidence="9">In the C-terminal section; belongs to the anthranilate phosphoribosyltransferase family.</text>
</comment>